<dbReference type="NCBIfam" id="TIGR00623">
    <property type="entry name" value="SOS_SulA_coli"/>
    <property type="match status" value="1"/>
</dbReference>
<dbReference type="HAMAP" id="MF_01179">
    <property type="entry name" value="SulA"/>
    <property type="match status" value="1"/>
</dbReference>
<evidence type="ECO:0000313" key="7">
    <source>
        <dbReference type="Proteomes" id="UP000031668"/>
    </source>
</evidence>
<dbReference type="InterPro" id="IPR027417">
    <property type="entry name" value="P-loop_NTPase"/>
</dbReference>
<sequence>MYALTSDAIGAYLPPEMYKFHPETEKIELIFHPVAYTVYAYTHANRSPLTSTSVRRRSHDAAEQPANGLISEIVYREDQPMMTQLLLLPLLQQLGQQSRWQLWLTPRQKLSREWVQSSGLPLSKVMQISQLSPANTLESMVRSLRTGNYSVVIGWLSEELSIEEHERLVAAAEEGHAMGFIMRPADNFPG</sequence>
<proteinExistence type="inferred from homology"/>
<dbReference type="PANTHER" id="PTHR35369">
    <property type="entry name" value="BLR3025 PROTEIN-RELATED"/>
    <property type="match status" value="1"/>
</dbReference>
<evidence type="ECO:0000256" key="3">
    <source>
        <dbReference type="ARBA" id="ARBA00023210"/>
    </source>
</evidence>
<gene>
    <name evidence="6" type="ORF">RF11_05000</name>
</gene>
<accession>A0A0C2MDL5</accession>
<dbReference type="FunFam" id="3.40.50.300:FF:000417">
    <property type="entry name" value="Cell division inhibitor SulA"/>
    <property type="match status" value="1"/>
</dbReference>
<evidence type="ECO:0000313" key="6">
    <source>
        <dbReference type="EMBL" id="KII62394.1"/>
    </source>
</evidence>
<keyword evidence="5" id="KW-0131">Cell cycle</keyword>
<dbReference type="InterPro" id="IPR004596">
    <property type="entry name" value="Cell_div_suppressor_SulA"/>
</dbReference>
<dbReference type="GO" id="GO:0051301">
    <property type="term" value="P:cell division"/>
    <property type="evidence" value="ECO:0007669"/>
    <property type="project" value="UniProtKB-KW"/>
</dbReference>
<comment type="caution">
    <text evidence="6">The sequence shown here is derived from an EMBL/GenBank/DDBJ whole genome shotgun (WGS) entry which is preliminary data.</text>
</comment>
<dbReference type="AlphaFoldDB" id="A0A0C2MDL5"/>
<evidence type="ECO:0000256" key="5">
    <source>
        <dbReference type="ARBA" id="ARBA00023306"/>
    </source>
</evidence>
<keyword evidence="7" id="KW-1185">Reference proteome</keyword>
<dbReference type="GO" id="GO:0006281">
    <property type="term" value="P:DNA repair"/>
    <property type="evidence" value="ECO:0007669"/>
    <property type="project" value="TreeGrafter"/>
</dbReference>
<evidence type="ECO:0000256" key="2">
    <source>
        <dbReference type="ARBA" id="ARBA00022763"/>
    </source>
</evidence>
<keyword evidence="4" id="KW-0742">SOS response</keyword>
<dbReference type="Pfam" id="PF03846">
    <property type="entry name" value="SulA"/>
    <property type="match status" value="1"/>
</dbReference>
<dbReference type="NCBIfam" id="NF007892">
    <property type="entry name" value="PRK10595.1"/>
    <property type="match status" value="1"/>
</dbReference>
<protein>
    <submittedName>
        <fullName evidence="6">Cell division inhibitor SulA</fullName>
    </submittedName>
</protein>
<keyword evidence="3" id="KW-0717">Septation</keyword>
<evidence type="ECO:0000256" key="1">
    <source>
        <dbReference type="ARBA" id="ARBA00022618"/>
    </source>
</evidence>
<reference evidence="6 7" key="1">
    <citation type="journal article" date="2014" name="Genome Biol. Evol.">
        <title>The genome of the myxosporean Thelohanellus kitauei shows adaptations to nutrient acquisition within its fish host.</title>
        <authorList>
            <person name="Yang Y."/>
            <person name="Xiong J."/>
            <person name="Zhou Z."/>
            <person name="Huo F."/>
            <person name="Miao W."/>
            <person name="Ran C."/>
            <person name="Liu Y."/>
            <person name="Zhang J."/>
            <person name="Feng J."/>
            <person name="Wang M."/>
            <person name="Wang M."/>
            <person name="Wang L."/>
            <person name="Yao B."/>
        </authorList>
    </citation>
    <scope>NUCLEOTIDE SEQUENCE [LARGE SCALE GENOMIC DNA]</scope>
    <source>
        <strain evidence="6">Wuqing</strain>
    </source>
</reference>
<dbReference type="Proteomes" id="UP000031668">
    <property type="component" value="Unassembled WGS sequence"/>
</dbReference>
<dbReference type="InterPro" id="IPR047696">
    <property type="entry name" value="SulA_enterobact"/>
</dbReference>
<dbReference type="OrthoDB" id="10548449at2759"/>
<dbReference type="EMBL" id="JWZT01004993">
    <property type="protein sequence ID" value="KII62394.1"/>
    <property type="molecule type" value="Genomic_DNA"/>
</dbReference>
<name>A0A0C2MDL5_THEKT</name>
<dbReference type="GO" id="GO:0051782">
    <property type="term" value="P:negative regulation of cell division"/>
    <property type="evidence" value="ECO:0007669"/>
    <property type="project" value="InterPro"/>
</dbReference>
<dbReference type="Gene3D" id="3.40.50.300">
    <property type="entry name" value="P-loop containing nucleotide triphosphate hydrolases"/>
    <property type="match status" value="1"/>
</dbReference>
<keyword evidence="2" id="KW-0227">DNA damage</keyword>
<dbReference type="PANTHER" id="PTHR35369:SF4">
    <property type="entry name" value="CELL DIVISION INHIBITOR SULA"/>
    <property type="match status" value="1"/>
</dbReference>
<organism evidence="6 7">
    <name type="scientific">Thelohanellus kitauei</name>
    <name type="common">Myxosporean</name>
    <dbReference type="NCBI Taxonomy" id="669202"/>
    <lineage>
        <taxon>Eukaryota</taxon>
        <taxon>Metazoa</taxon>
        <taxon>Cnidaria</taxon>
        <taxon>Myxozoa</taxon>
        <taxon>Myxosporea</taxon>
        <taxon>Bivalvulida</taxon>
        <taxon>Platysporina</taxon>
        <taxon>Myxobolidae</taxon>
        <taxon>Thelohanellus</taxon>
    </lineage>
</organism>
<keyword evidence="1 6" id="KW-0132">Cell division</keyword>
<evidence type="ECO:0000256" key="4">
    <source>
        <dbReference type="ARBA" id="ARBA00023236"/>
    </source>
</evidence>
<dbReference type="InterPro" id="IPR050356">
    <property type="entry name" value="SulA_CellDiv_inhibitor"/>
</dbReference>
<dbReference type="SUPFAM" id="SSF52540">
    <property type="entry name" value="P-loop containing nucleoside triphosphate hydrolases"/>
    <property type="match status" value="1"/>
</dbReference>